<protein>
    <submittedName>
        <fullName evidence="2">26279_t:CDS:1</fullName>
    </submittedName>
</protein>
<accession>A0ABM8W4P0</accession>
<evidence type="ECO:0000256" key="1">
    <source>
        <dbReference type="SAM" id="SignalP"/>
    </source>
</evidence>
<evidence type="ECO:0000313" key="3">
    <source>
        <dbReference type="Proteomes" id="UP000789901"/>
    </source>
</evidence>
<name>A0ABM8W4P0_GIGMA</name>
<gene>
    <name evidence="2" type="ORF">GMARGA_LOCUS3302</name>
</gene>
<sequence length="169" mass="20118">MDFFNSFCLATFLFVCYLIIDLTKTESTPEDKFICVIYYAEESVNKPNVSVNKTNITVNEPNGNNNFSKQLKVENSTFSFKEMNDYKWKKLNLKFTKMTREEKFDQRGLILYLEIIRLIEILKKIDPNLVNYWLQYFINSTGINDYNLRIEEFQSFIYDKLISIQKSSL</sequence>
<evidence type="ECO:0000313" key="2">
    <source>
        <dbReference type="EMBL" id="CAG8524098.1"/>
    </source>
</evidence>
<keyword evidence="3" id="KW-1185">Reference proteome</keyword>
<organism evidence="2 3">
    <name type="scientific">Gigaspora margarita</name>
    <dbReference type="NCBI Taxonomy" id="4874"/>
    <lineage>
        <taxon>Eukaryota</taxon>
        <taxon>Fungi</taxon>
        <taxon>Fungi incertae sedis</taxon>
        <taxon>Mucoromycota</taxon>
        <taxon>Glomeromycotina</taxon>
        <taxon>Glomeromycetes</taxon>
        <taxon>Diversisporales</taxon>
        <taxon>Gigasporaceae</taxon>
        <taxon>Gigaspora</taxon>
    </lineage>
</organism>
<reference evidence="2 3" key="1">
    <citation type="submission" date="2021-06" db="EMBL/GenBank/DDBJ databases">
        <authorList>
            <person name="Kallberg Y."/>
            <person name="Tangrot J."/>
            <person name="Rosling A."/>
        </authorList>
    </citation>
    <scope>NUCLEOTIDE SEQUENCE [LARGE SCALE GENOMIC DNA]</scope>
    <source>
        <strain evidence="2 3">120-4 pot B 10/14</strain>
    </source>
</reference>
<proteinExistence type="predicted"/>
<comment type="caution">
    <text evidence="2">The sequence shown here is derived from an EMBL/GenBank/DDBJ whole genome shotgun (WGS) entry which is preliminary data.</text>
</comment>
<dbReference type="Proteomes" id="UP000789901">
    <property type="component" value="Unassembled WGS sequence"/>
</dbReference>
<dbReference type="EMBL" id="CAJVQB010001176">
    <property type="protein sequence ID" value="CAG8524098.1"/>
    <property type="molecule type" value="Genomic_DNA"/>
</dbReference>
<keyword evidence="1" id="KW-0732">Signal</keyword>
<feature type="signal peptide" evidence="1">
    <location>
        <begin position="1"/>
        <end position="27"/>
    </location>
</feature>
<feature type="chain" id="PRO_5046295634" evidence="1">
    <location>
        <begin position="28"/>
        <end position="169"/>
    </location>
</feature>